<sequence length="84" mass="9569">MRYCLIRQVTLVYVTTCLGLIYRKTPSVNMRLSFNVSFIPTPSHTWVSQWGLVKEENPLGLLFLIVFRHDSLPGTQTRSLSAIG</sequence>
<keyword evidence="2" id="KW-1185">Reference proteome</keyword>
<dbReference type="AlphaFoldDB" id="A0A6A4P2B5"/>
<name>A0A6A4P2B5_LUPAL</name>
<evidence type="ECO:0000313" key="2">
    <source>
        <dbReference type="Proteomes" id="UP000447434"/>
    </source>
</evidence>
<evidence type="ECO:0000313" key="1">
    <source>
        <dbReference type="EMBL" id="KAE9594324.1"/>
    </source>
</evidence>
<protein>
    <submittedName>
        <fullName evidence="1">Uncharacterized protein</fullName>
    </submittedName>
</protein>
<reference evidence="2" key="1">
    <citation type="journal article" date="2020" name="Nat. Commun.">
        <title>Genome sequence of the cluster root forming white lupin.</title>
        <authorList>
            <person name="Hufnagel B."/>
            <person name="Marques A."/>
            <person name="Soriano A."/>
            <person name="Marques L."/>
            <person name="Divol F."/>
            <person name="Doumas P."/>
            <person name="Sallet E."/>
            <person name="Mancinotti D."/>
            <person name="Carrere S."/>
            <person name="Marande W."/>
            <person name="Arribat S."/>
            <person name="Keller J."/>
            <person name="Huneau C."/>
            <person name="Blein T."/>
            <person name="Aime D."/>
            <person name="Laguerre M."/>
            <person name="Taylor J."/>
            <person name="Schubert V."/>
            <person name="Nelson M."/>
            <person name="Geu-Flores F."/>
            <person name="Crespi M."/>
            <person name="Gallardo-Guerrero K."/>
            <person name="Delaux P.-M."/>
            <person name="Salse J."/>
            <person name="Berges H."/>
            <person name="Guyot R."/>
            <person name="Gouzy J."/>
            <person name="Peret B."/>
        </authorList>
    </citation>
    <scope>NUCLEOTIDE SEQUENCE [LARGE SCALE GENOMIC DNA]</scope>
    <source>
        <strain evidence="2">cv. Amiga</strain>
    </source>
</reference>
<comment type="caution">
    <text evidence="1">The sequence shown here is derived from an EMBL/GenBank/DDBJ whole genome shotgun (WGS) entry which is preliminary data.</text>
</comment>
<accession>A0A6A4P2B5</accession>
<dbReference type="Proteomes" id="UP000447434">
    <property type="component" value="Chromosome 18"/>
</dbReference>
<dbReference type="EMBL" id="WOCE01000018">
    <property type="protein sequence ID" value="KAE9594324.1"/>
    <property type="molecule type" value="Genomic_DNA"/>
</dbReference>
<gene>
    <name evidence="1" type="ORF">Lalb_Chr18g0052611</name>
</gene>
<proteinExistence type="predicted"/>
<organism evidence="1 2">
    <name type="scientific">Lupinus albus</name>
    <name type="common">White lupine</name>
    <name type="synonym">Lupinus termis</name>
    <dbReference type="NCBI Taxonomy" id="3870"/>
    <lineage>
        <taxon>Eukaryota</taxon>
        <taxon>Viridiplantae</taxon>
        <taxon>Streptophyta</taxon>
        <taxon>Embryophyta</taxon>
        <taxon>Tracheophyta</taxon>
        <taxon>Spermatophyta</taxon>
        <taxon>Magnoliopsida</taxon>
        <taxon>eudicotyledons</taxon>
        <taxon>Gunneridae</taxon>
        <taxon>Pentapetalae</taxon>
        <taxon>rosids</taxon>
        <taxon>fabids</taxon>
        <taxon>Fabales</taxon>
        <taxon>Fabaceae</taxon>
        <taxon>Papilionoideae</taxon>
        <taxon>50 kb inversion clade</taxon>
        <taxon>genistoids sensu lato</taxon>
        <taxon>core genistoids</taxon>
        <taxon>Genisteae</taxon>
        <taxon>Lupinus</taxon>
    </lineage>
</organism>